<dbReference type="InterPro" id="IPR001296">
    <property type="entry name" value="Glyco_trans_1"/>
</dbReference>
<dbReference type="Gene3D" id="3.40.50.2000">
    <property type="entry name" value="Glycogen Phosphorylase B"/>
    <property type="match status" value="1"/>
</dbReference>
<keyword evidence="2" id="KW-0808">Transferase</keyword>
<dbReference type="EMBL" id="LCPC01000001">
    <property type="protein sequence ID" value="KKU90185.1"/>
    <property type="molecule type" value="Genomic_DNA"/>
</dbReference>
<protein>
    <submittedName>
        <fullName evidence="2">Glycosyltransferase</fullName>
    </submittedName>
</protein>
<evidence type="ECO:0000313" key="3">
    <source>
        <dbReference type="Proteomes" id="UP000034403"/>
    </source>
</evidence>
<name>A0A0G1X715_9BACT</name>
<dbReference type="SUPFAM" id="SSF53756">
    <property type="entry name" value="UDP-Glycosyltransferase/glycogen phosphorylase"/>
    <property type="match status" value="1"/>
</dbReference>
<proteinExistence type="predicted"/>
<reference evidence="2 3" key="1">
    <citation type="journal article" date="2015" name="Nature">
        <title>rRNA introns, odd ribosomes, and small enigmatic genomes across a large radiation of phyla.</title>
        <authorList>
            <person name="Brown C.T."/>
            <person name="Hug L.A."/>
            <person name="Thomas B.C."/>
            <person name="Sharon I."/>
            <person name="Castelle C.J."/>
            <person name="Singh A."/>
            <person name="Wilkins M.J."/>
            <person name="Williams K.H."/>
            <person name="Banfield J.F."/>
        </authorList>
    </citation>
    <scope>NUCLEOTIDE SEQUENCE [LARGE SCALE GENOMIC DNA]</scope>
</reference>
<comment type="caution">
    <text evidence="2">The sequence shown here is derived from an EMBL/GenBank/DDBJ whole genome shotgun (WGS) entry which is preliminary data.</text>
</comment>
<dbReference type="Pfam" id="PF00534">
    <property type="entry name" value="Glycos_transf_1"/>
    <property type="match status" value="1"/>
</dbReference>
<feature type="domain" description="Glycosyl transferase family 1" evidence="1">
    <location>
        <begin position="236"/>
        <end position="365"/>
    </location>
</feature>
<dbReference type="Proteomes" id="UP000034403">
    <property type="component" value="Unassembled WGS sequence"/>
</dbReference>
<gene>
    <name evidence="2" type="ORF">UY20_C0001G0036</name>
</gene>
<accession>A0A0G1X715</accession>
<sequence>MKLALAHDWLKTMTGAERVLIELHKIFPDSPIYTLFYDKKFVNQYLPNADIRPSFLQKVPAITKVYALLGFLMPSAIEALDLSGFDKVLSSSIIFPKGLVLKPSTRHICYCYSPTRRLWDHNISRSSENQSDFNWPRLFIKHLFRLWDRTAAARVDQYIAISKTVQERIKKYYRRDSVVIYPPNSKLNYNLDLDHDDSNPKANVRRRVAEKEQKIQQDFYAVRRGLNHRDYYHHGYYLIVSRLYKYKNIDIAIESFSRLGYPLVIIGSGPDGRRLKRSAKGFKNIEFLGFVPDEELASYYSNCRAFIMPQEEDFGLTAIEAMSHGKPVIALKIGGATETIIDGQTGIFFDDPIPEALADAVRRFDESYSKFNPETIKTHALQFSPENFKASIMSIIGHN</sequence>
<dbReference type="AlphaFoldDB" id="A0A0G1X715"/>
<dbReference type="GO" id="GO:0016757">
    <property type="term" value="F:glycosyltransferase activity"/>
    <property type="evidence" value="ECO:0007669"/>
    <property type="project" value="InterPro"/>
</dbReference>
<evidence type="ECO:0000313" key="2">
    <source>
        <dbReference type="EMBL" id="KKU90185.1"/>
    </source>
</evidence>
<evidence type="ECO:0000259" key="1">
    <source>
        <dbReference type="Pfam" id="PF00534"/>
    </source>
</evidence>
<organism evidence="2 3">
    <name type="scientific">Candidatus Yanofskybacteria bacterium GW2011_GWA1_48_10</name>
    <dbReference type="NCBI Taxonomy" id="1619022"/>
    <lineage>
        <taxon>Bacteria</taxon>
        <taxon>Candidatus Yanofskyibacteriota</taxon>
    </lineage>
</organism>
<dbReference type="PANTHER" id="PTHR45947:SF3">
    <property type="entry name" value="SULFOQUINOVOSYL TRANSFERASE SQD2"/>
    <property type="match status" value="1"/>
</dbReference>
<dbReference type="PANTHER" id="PTHR45947">
    <property type="entry name" value="SULFOQUINOVOSYL TRANSFERASE SQD2"/>
    <property type="match status" value="1"/>
</dbReference>
<dbReference type="InterPro" id="IPR050194">
    <property type="entry name" value="Glycosyltransferase_grp1"/>
</dbReference>